<dbReference type="AlphaFoldDB" id="A0A1W5ZPY4"/>
<sequence>MIEWKEERVINANIETVWQLFREENMPTIMPKVIENKPVHMEEGVVGSKYQQKYQEGKRVETYIVETRGFEDTIQKKYKRINFVLAKAFEIDLSFTLEKVDDSTTRFIYSGQNKGTNFVGRAVMKLGGKKNNNKVVQEFMDRVEKESLKQEEEAKQK</sequence>
<name>A0A1W5ZPY4_9BACI</name>
<organism evidence="1 2">
    <name type="scientific">Halobacillus mangrovi</name>
    <dbReference type="NCBI Taxonomy" id="402384"/>
    <lineage>
        <taxon>Bacteria</taxon>
        <taxon>Bacillati</taxon>
        <taxon>Bacillota</taxon>
        <taxon>Bacilli</taxon>
        <taxon>Bacillales</taxon>
        <taxon>Bacillaceae</taxon>
        <taxon>Halobacillus</taxon>
    </lineage>
</organism>
<reference evidence="1 2" key="1">
    <citation type="submission" date="2017-04" db="EMBL/GenBank/DDBJ databases">
        <title>The whole genome sequencing and assembly of Halobacillus mangrovi strain.</title>
        <authorList>
            <person name="Lee S.-J."/>
            <person name="Park M.-K."/>
            <person name="Kim J.-Y."/>
            <person name="Lee Y.-J."/>
            <person name="Yi H."/>
            <person name="Bahn Y.-S."/>
            <person name="Kim J.F."/>
            <person name="Lee D.-W."/>
        </authorList>
    </citation>
    <scope>NUCLEOTIDE SEQUENCE [LARGE SCALE GENOMIC DNA]</scope>
    <source>
        <strain evidence="1 2">KTB 131</strain>
    </source>
</reference>
<evidence type="ECO:0000313" key="2">
    <source>
        <dbReference type="Proteomes" id="UP000192527"/>
    </source>
</evidence>
<dbReference type="OrthoDB" id="2360771at2"/>
<protein>
    <recommendedName>
        <fullName evidence="3">SRPBCC family protein</fullName>
    </recommendedName>
</protein>
<dbReference type="InterPro" id="IPR023393">
    <property type="entry name" value="START-like_dom_sf"/>
</dbReference>
<dbReference type="STRING" id="402384.HM131_00090"/>
<accession>A0A1W5ZPY4</accession>
<dbReference type="EMBL" id="CP020772">
    <property type="protein sequence ID" value="ARI75346.1"/>
    <property type="molecule type" value="Genomic_DNA"/>
</dbReference>
<dbReference type="Gene3D" id="3.30.530.20">
    <property type="match status" value="1"/>
</dbReference>
<evidence type="ECO:0008006" key="3">
    <source>
        <dbReference type="Google" id="ProtNLM"/>
    </source>
</evidence>
<dbReference type="CDD" id="cd07812">
    <property type="entry name" value="SRPBCC"/>
    <property type="match status" value="1"/>
</dbReference>
<gene>
    <name evidence="1" type="ORF">HM131_00090</name>
</gene>
<proteinExistence type="predicted"/>
<evidence type="ECO:0000313" key="1">
    <source>
        <dbReference type="EMBL" id="ARI75346.1"/>
    </source>
</evidence>
<dbReference type="Proteomes" id="UP000192527">
    <property type="component" value="Chromosome"/>
</dbReference>
<dbReference type="RefSeq" id="WP_085026814.1">
    <property type="nucleotide sequence ID" value="NZ_CP020772.1"/>
</dbReference>
<keyword evidence="2" id="KW-1185">Reference proteome</keyword>
<dbReference type="SUPFAM" id="SSF55961">
    <property type="entry name" value="Bet v1-like"/>
    <property type="match status" value="1"/>
</dbReference>
<dbReference type="KEGG" id="hmn:HM131_00090"/>